<evidence type="ECO:0000256" key="5">
    <source>
        <dbReference type="ARBA" id="ARBA00022753"/>
    </source>
</evidence>
<feature type="transmembrane region" description="Helical" evidence="11">
    <location>
        <begin position="53"/>
        <end position="76"/>
    </location>
</feature>
<keyword evidence="6" id="KW-0862">Zinc</keyword>
<keyword evidence="9 11" id="KW-0472">Membrane</keyword>
<dbReference type="PANTHER" id="PTHR31937:SF2">
    <property type="entry name" value="TRANSMEMBRANE PROTEIN 163"/>
    <property type="match status" value="1"/>
</dbReference>
<keyword evidence="10" id="KW-0968">Cytoplasmic vesicle</keyword>
<dbReference type="InterPro" id="IPR027469">
    <property type="entry name" value="Cation_efflux_TMD_sf"/>
</dbReference>
<evidence type="ECO:0000256" key="11">
    <source>
        <dbReference type="SAM" id="Phobius"/>
    </source>
</evidence>
<dbReference type="STRING" id="284040.UK15_30830"/>
<organism evidence="13 14">
    <name type="scientific">Streptomyces variegatus</name>
    <dbReference type="NCBI Taxonomy" id="284040"/>
    <lineage>
        <taxon>Bacteria</taxon>
        <taxon>Bacillati</taxon>
        <taxon>Actinomycetota</taxon>
        <taxon>Actinomycetes</taxon>
        <taxon>Kitasatosporales</taxon>
        <taxon>Streptomycetaceae</taxon>
        <taxon>Streptomyces</taxon>
    </lineage>
</organism>
<dbReference type="Proteomes" id="UP000034786">
    <property type="component" value="Unassembled WGS sequence"/>
</dbReference>
<proteinExistence type="inferred from homology"/>
<protein>
    <submittedName>
        <fullName evidence="13">Cobalt transporter</fullName>
    </submittedName>
</protein>
<evidence type="ECO:0000256" key="7">
    <source>
        <dbReference type="ARBA" id="ARBA00022989"/>
    </source>
</evidence>
<dbReference type="GO" id="GO:0008324">
    <property type="term" value="F:monoatomic cation transmembrane transporter activity"/>
    <property type="evidence" value="ECO:0007669"/>
    <property type="project" value="InterPro"/>
</dbReference>
<feature type="transmembrane region" description="Helical" evidence="11">
    <location>
        <begin position="88"/>
        <end position="106"/>
    </location>
</feature>
<keyword evidence="14" id="KW-1185">Reference proteome</keyword>
<accession>A0A0M2GEJ0</accession>
<dbReference type="EMBL" id="JYJH01000029">
    <property type="protein sequence ID" value="KJK35544.1"/>
    <property type="molecule type" value="Genomic_DNA"/>
</dbReference>
<evidence type="ECO:0000313" key="14">
    <source>
        <dbReference type="Proteomes" id="UP000034786"/>
    </source>
</evidence>
<keyword evidence="7 11" id="KW-1133">Transmembrane helix</keyword>
<reference evidence="14" key="1">
    <citation type="submission" date="2015-02" db="EMBL/GenBank/DDBJ databases">
        <authorList>
            <person name="Ju K.-S."/>
            <person name="Doroghazi J.R."/>
            <person name="Metcalf W."/>
        </authorList>
    </citation>
    <scope>NUCLEOTIDE SEQUENCE [LARGE SCALE GENOMIC DNA]</scope>
    <source>
        <strain evidence="14">NRRL B-16380</strain>
    </source>
</reference>
<dbReference type="InterPro" id="IPR058533">
    <property type="entry name" value="Cation_efflux_TM"/>
</dbReference>
<evidence type="ECO:0000256" key="9">
    <source>
        <dbReference type="ARBA" id="ARBA00023136"/>
    </source>
</evidence>
<evidence type="ECO:0000256" key="3">
    <source>
        <dbReference type="ARBA" id="ARBA00008731"/>
    </source>
</evidence>
<dbReference type="GO" id="GO:0031410">
    <property type="term" value="C:cytoplasmic vesicle"/>
    <property type="evidence" value="ECO:0007669"/>
    <property type="project" value="UniProtKB-KW"/>
</dbReference>
<keyword evidence="5" id="KW-0967">Endosome</keyword>
<feature type="transmembrane region" description="Helical" evidence="11">
    <location>
        <begin position="121"/>
        <end position="141"/>
    </location>
</feature>
<dbReference type="PATRIC" id="fig|284040.3.peg.4566"/>
<evidence type="ECO:0000256" key="8">
    <source>
        <dbReference type="ARBA" id="ARBA00023018"/>
    </source>
</evidence>
<keyword evidence="8" id="KW-0770">Synapse</keyword>
<feature type="domain" description="Cation efflux protein transmembrane" evidence="12">
    <location>
        <begin position="29"/>
        <end position="203"/>
    </location>
</feature>
<dbReference type="Gene3D" id="1.20.1510.10">
    <property type="entry name" value="Cation efflux protein transmembrane domain"/>
    <property type="match status" value="1"/>
</dbReference>
<evidence type="ECO:0000256" key="10">
    <source>
        <dbReference type="ARBA" id="ARBA00023329"/>
    </source>
</evidence>
<evidence type="ECO:0000256" key="1">
    <source>
        <dbReference type="ARBA" id="ARBA00004146"/>
    </source>
</evidence>
<dbReference type="Pfam" id="PF01545">
    <property type="entry name" value="Cation_efflux"/>
    <property type="match status" value="1"/>
</dbReference>
<name>A0A0M2GEJ0_9ACTN</name>
<dbReference type="InterPro" id="IPR026765">
    <property type="entry name" value="Tmem163"/>
</dbReference>
<evidence type="ECO:0000256" key="6">
    <source>
        <dbReference type="ARBA" id="ARBA00022833"/>
    </source>
</evidence>
<comment type="caution">
    <text evidence="13">The sequence shown here is derived from an EMBL/GenBank/DDBJ whole genome shotgun (WGS) entry which is preliminary data.</text>
</comment>
<dbReference type="PANTHER" id="PTHR31937">
    <property type="entry name" value="TRANSMEMBRANE PROTEIN 163"/>
    <property type="match status" value="1"/>
</dbReference>
<dbReference type="RefSeq" id="WP_031140942.1">
    <property type="nucleotide sequence ID" value="NZ_JYJH01000029.1"/>
</dbReference>
<evidence type="ECO:0000256" key="4">
    <source>
        <dbReference type="ARBA" id="ARBA00022692"/>
    </source>
</evidence>
<feature type="transmembrane region" description="Helical" evidence="11">
    <location>
        <begin position="25"/>
        <end position="47"/>
    </location>
</feature>
<sequence>MATATPTSPGPTSARHARLARRIRLLVAATIAYNVGEAIVAITAGTMASSTALVGFGLDSVIEVSSAAAVAWQFSAREHAAREAREKTALRVIALSFFALAAYVAVDSVRALTGSGEAEHSTAGIVLAVLSLAVMPFLSAAQRRAGRELGSASAVADSKQTLLCTYLSAVLLVGLLANSLFGWSWADPIAALVIAAVAIKEGRAAWRGDNCCAAPIATVTDKAASQRGCGCAQGCACRAPAEVADAR</sequence>
<evidence type="ECO:0000313" key="13">
    <source>
        <dbReference type="EMBL" id="KJK35544.1"/>
    </source>
</evidence>
<evidence type="ECO:0000259" key="12">
    <source>
        <dbReference type="Pfam" id="PF01545"/>
    </source>
</evidence>
<keyword evidence="4 11" id="KW-0812">Transmembrane</keyword>
<gene>
    <name evidence="13" type="ORF">UK15_30830</name>
</gene>
<comment type="subcellular location">
    <subcellularLocation>
        <location evidence="2">Cytoplasmic vesicle</location>
        <location evidence="2">Secretory vesicle</location>
        <location evidence="2">Synaptic vesicle membrane</location>
        <topology evidence="2">Multi-pass membrane protein</topology>
    </subcellularLocation>
    <subcellularLocation>
        <location evidence="1">Early endosome membrane</location>
    </subcellularLocation>
</comment>
<dbReference type="GO" id="GO:0016020">
    <property type="term" value="C:membrane"/>
    <property type="evidence" value="ECO:0007669"/>
    <property type="project" value="InterPro"/>
</dbReference>
<comment type="similarity">
    <text evidence="3">Belongs to the TMEM163 family.</text>
</comment>
<dbReference type="SUPFAM" id="SSF161111">
    <property type="entry name" value="Cation efflux protein transmembrane domain-like"/>
    <property type="match status" value="1"/>
</dbReference>
<evidence type="ECO:0000256" key="2">
    <source>
        <dbReference type="ARBA" id="ARBA00004644"/>
    </source>
</evidence>
<dbReference type="AlphaFoldDB" id="A0A0M2GEJ0"/>
<feature type="transmembrane region" description="Helical" evidence="11">
    <location>
        <begin position="162"/>
        <end position="186"/>
    </location>
</feature>